<dbReference type="PANTHER" id="PTHR42945:SF11">
    <property type="entry name" value="PHOSPHORIBOSYL-AMP CYCLOHYDROLASE"/>
    <property type="match status" value="1"/>
</dbReference>
<reference evidence="12 13" key="1">
    <citation type="submission" date="2023-08" db="EMBL/GenBank/DDBJ databases">
        <title>Microbacterium aquilitoris sp. nov. and Microbacterium gwkjibeachense sp. nov., isolated from beach.</title>
        <authorList>
            <person name="Lee S.D."/>
            <person name="Yang H."/>
            <person name="Kim I."/>
        </authorList>
    </citation>
    <scope>NUCLEOTIDE SEQUENCE [LARGE SCALE GENOMIC DNA]</scope>
    <source>
        <strain evidence="12 13">KSW-18</strain>
    </source>
</reference>
<dbReference type="InterPro" id="IPR038019">
    <property type="entry name" value="PRib_AMP_CycHydrolase_sf"/>
</dbReference>
<dbReference type="RefSeq" id="WP_311870269.1">
    <property type="nucleotide sequence ID" value="NZ_JAUZVT010000002.1"/>
</dbReference>
<comment type="function">
    <text evidence="10">Catalyzes the hydrolysis of the adenine ring of phosphoribosyl-AMP.</text>
</comment>
<keyword evidence="4 10" id="KW-0028">Amino-acid biosynthesis</keyword>
<evidence type="ECO:0000256" key="5">
    <source>
        <dbReference type="ARBA" id="ARBA00022723"/>
    </source>
</evidence>
<comment type="cofactor">
    <cofactor evidence="10">
        <name>Mg(2+)</name>
        <dbReference type="ChEBI" id="CHEBI:18420"/>
    </cofactor>
    <text evidence="10">Binds 1 Mg(2+) ion per subunit.</text>
</comment>
<evidence type="ECO:0000256" key="7">
    <source>
        <dbReference type="ARBA" id="ARBA00022833"/>
    </source>
</evidence>
<dbReference type="NCBIfam" id="NF000768">
    <property type="entry name" value="PRK00051.1"/>
    <property type="match status" value="1"/>
</dbReference>
<keyword evidence="3 10" id="KW-0963">Cytoplasm</keyword>
<gene>
    <name evidence="10 12" type="primary">hisI</name>
    <name evidence="12" type="ORF">Q9S78_11400</name>
</gene>
<evidence type="ECO:0000256" key="2">
    <source>
        <dbReference type="ARBA" id="ARBA00005169"/>
    </source>
</evidence>
<evidence type="ECO:0000313" key="12">
    <source>
        <dbReference type="EMBL" id="MDT3331276.1"/>
    </source>
</evidence>
<evidence type="ECO:0000256" key="9">
    <source>
        <dbReference type="ARBA" id="ARBA00023102"/>
    </source>
</evidence>
<feature type="binding site" evidence="10">
    <location>
        <position position="85"/>
    </location>
    <ligand>
        <name>Mg(2+)</name>
        <dbReference type="ChEBI" id="CHEBI:18420"/>
    </ligand>
</feature>
<keyword evidence="9 10" id="KW-0368">Histidine biosynthesis</keyword>
<evidence type="ECO:0000256" key="10">
    <source>
        <dbReference type="HAMAP-Rule" id="MF_01021"/>
    </source>
</evidence>
<dbReference type="Pfam" id="PF01502">
    <property type="entry name" value="PRA-CH"/>
    <property type="match status" value="1"/>
</dbReference>
<proteinExistence type="inferred from homology"/>
<comment type="similarity">
    <text evidence="10">Belongs to the PRA-CH family.</text>
</comment>
<feature type="binding site" evidence="10">
    <location>
        <position position="83"/>
    </location>
    <ligand>
        <name>Mg(2+)</name>
        <dbReference type="ChEBI" id="CHEBI:18420"/>
    </ligand>
</feature>
<comment type="subcellular location">
    <subcellularLocation>
        <location evidence="10">Cytoplasm</location>
    </subcellularLocation>
</comment>
<comment type="cofactor">
    <cofactor evidence="10">
        <name>Zn(2+)</name>
        <dbReference type="ChEBI" id="CHEBI:29105"/>
    </cofactor>
    <text evidence="10">Binds 1 zinc ion per subunit.</text>
</comment>
<comment type="subunit">
    <text evidence="10">Homodimer.</text>
</comment>
<keyword evidence="6 10" id="KW-0378">Hydrolase</keyword>
<evidence type="ECO:0000256" key="6">
    <source>
        <dbReference type="ARBA" id="ARBA00022801"/>
    </source>
</evidence>
<protein>
    <recommendedName>
        <fullName evidence="10">Phosphoribosyl-AMP cyclohydrolase</fullName>
        <shortName evidence="10">PRA-CH</shortName>
        <ecNumber evidence="10">3.5.4.19</ecNumber>
    </recommendedName>
</protein>
<evidence type="ECO:0000256" key="1">
    <source>
        <dbReference type="ARBA" id="ARBA00000024"/>
    </source>
</evidence>
<comment type="caution">
    <text evidence="12">The sequence shown here is derived from an EMBL/GenBank/DDBJ whole genome shotgun (WGS) entry which is preliminary data.</text>
</comment>
<feature type="domain" description="Phosphoribosyl-AMP cyclohydrolase" evidence="11">
    <location>
        <begin position="34"/>
        <end position="106"/>
    </location>
</feature>
<keyword evidence="8 10" id="KW-0460">Magnesium</keyword>
<dbReference type="InterPro" id="IPR002496">
    <property type="entry name" value="PRib_AMP_CycHydrolase_dom"/>
</dbReference>
<evidence type="ECO:0000259" key="11">
    <source>
        <dbReference type="Pfam" id="PF01502"/>
    </source>
</evidence>
<organism evidence="12 13">
    <name type="scientific">Microbacterium aquilitoris</name>
    <dbReference type="NCBI Taxonomy" id="3067307"/>
    <lineage>
        <taxon>Bacteria</taxon>
        <taxon>Bacillati</taxon>
        <taxon>Actinomycetota</taxon>
        <taxon>Actinomycetes</taxon>
        <taxon>Micrococcales</taxon>
        <taxon>Microbacteriaceae</taxon>
        <taxon>Microbacterium</taxon>
    </lineage>
</organism>
<dbReference type="SUPFAM" id="SSF141734">
    <property type="entry name" value="HisI-like"/>
    <property type="match status" value="1"/>
</dbReference>
<comment type="catalytic activity">
    <reaction evidence="1 10">
        <text>1-(5-phospho-beta-D-ribosyl)-5'-AMP + H2O = 1-(5-phospho-beta-D-ribosyl)-5-[(5-phospho-beta-D-ribosylamino)methylideneamino]imidazole-4-carboxamide</text>
        <dbReference type="Rhea" id="RHEA:20049"/>
        <dbReference type="ChEBI" id="CHEBI:15377"/>
        <dbReference type="ChEBI" id="CHEBI:58435"/>
        <dbReference type="ChEBI" id="CHEBI:59457"/>
        <dbReference type="EC" id="3.5.4.19"/>
    </reaction>
</comment>
<evidence type="ECO:0000256" key="8">
    <source>
        <dbReference type="ARBA" id="ARBA00022842"/>
    </source>
</evidence>
<feature type="binding site" evidence="10">
    <location>
        <position position="82"/>
    </location>
    <ligand>
        <name>Zn(2+)</name>
        <dbReference type="ChEBI" id="CHEBI:29105"/>
        <note>ligand shared between dimeric partners</note>
    </ligand>
</feature>
<keyword evidence="13" id="KW-1185">Reference proteome</keyword>
<evidence type="ECO:0000313" key="13">
    <source>
        <dbReference type="Proteomes" id="UP001262835"/>
    </source>
</evidence>
<feature type="binding site" evidence="10">
    <location>
        <position position="98"/>
    </location>
    <ligand>
        <name>Zn(2+)</name>
        <dbReference type="ChEBI" id="CHEBI:29105"/>
        <note>ligand shared between dimeric partners</note>
    </ligand>
</feature>
<evidence type="ECO:0000256" key="4">
    <source>
        <dbReference type="ARBA" id="ARBA00022605"/>
    </source>
</evidence>
<dbReference type="Proteomes" id="UP001262835">
    <property type="component" value="Unassembled WGS sequence"/>
</dbReference>
<comment type="pathway">
    <text evidence="2 10">Amino-acid biosynthesis; L-histidine biosynthesis; L-histidine from 5-phospho-alpha-D-ribose 1-diphosphate: step 3/9.</text>
</comment>
<evidence type="ECO:0000256" key="3">
    <source>
        <dbReference type="ARBA" id="ARBA00022490"/>
    </source>
</evidence>
<feature type="binding site" evidence="10">
    <location>
        <position position="105"/>
    </location>
    <ligand>
        <name>Zn(2+)</name>
        <dbReference type="ChEBI" id="CHEBI:29105"/>
        <note>ligand shared between dimeric partners</note>
    </ligand>
</feature>
<name>A0ABU3GN00_9MICO</name>
<sequence length="119" mass="13346">MTRSIEERMSRVVYNADGLVPAIVQQHDTREVLMLGWMDAEALHRTLTEGRVTFWSRSRQEYWRKGDTSGHAQFVKGVRLDCDGDTLLVSVEQVGAACHTGDRTCFDADDLDPVVGAFS</sequence>
<dbReference type="PANTHER" id="PTHR42945">
    <property type="entry name" value="HISTIDINE BIOSYNTHESIS BIFUNCTIONAL PROTEIN"/>
    <property type="match status" value="1"/>
</dbReference>
<dbReference type="EC" id="3.5.4.19" evidence="10"/>
<dbReference type="HAMAP" id="MF_01021">
    <property type="entry name" value="HisI"/>
    <property type="match status" value="1"/>
</dbReference>
<dbReference type="EMBL" id="JAUZVT010000002">
    <property type="protein sequence ID" value="MDT3331276.1"/>
    <property type="molecule type" value="Genomic_DNA"/>
</dbReference>
<accession>A0ABU3GN00</accession>
<dbReference type="InterPro" id="IPR026660">
    <property type="entry name" value="PRA-CH"/>
</dbReference>
<keyword evidence="7 10" id="KW-0862">Zinc</keyword>
<dbReference type="Gene3D" id="3.10.20.810">
    <property type="entry name" value="Phosphoribosyl-AMP cyclohydrolase"/>
    <property type="match status" value="1"/>
</dbReference>
<feature type="binding site" evidence="10">
    <location>
        <position position="81"/>
    </location>
    <ligand>
        <name>Mg(2+)</name>
        <dbReference type="ChEBI" id="CHEBI:18420"/>
    </ligand>
</feature>
<keyword evidence="5 10" id="KW-0479">Metal-binding</keyword>
<dbReference type="GO" id="GO:0004635">
    <property type="term" value="F:phosphoribosyl-AMP cyclohydrolase activity"/>
    <property type="evidence" value="ECO:0007669"/>
    <property type="project" value="UniProtKB-EC"/>
</dbReference>